<feature type="transmembrane region" description="Helical" evidence="6">
    <location>
        <begin position="267"/>
        <end position="289"/>
    </location>
</feature>
<dbReference type="Gene3D" id="1.10.287.70">
    <property type="match status" value="1"/>
</dbReference>
<feature type="transmembrane region" description="Helical" evidence="6">
    <location>
        <begin position="240"/>
        <end position="261"/>
    </location>
</feature>
<evidence type="ECO:0000313" key="8">
    <source>
        <dbReference type="EMBL" id="EQC42610.1"/>
    </source>
</evidence>
<feature type="transmembrane region" description="Helical" evidence="6">
    <location>
        <begin position="107"/>
        <end position="124"/>
    </location>
</feature>
<evidence type="ECO:0000259" key="7">
    <source>
        <dbReference type="Pfam" id="PF00520"/>
    </source>
</evidence>
<sequence length="520" mass="58296">MSAHDIETDSPHFSLAAYERAVETRSDLSIAVRELDKCINNPTELARVYNGNGVDVNRTALFVTLQSSSQQGSTDTATKKLLEHSVMREVIALKWQRFGLRMYMEQLLMYCLLLLSMTVAVSMRPGGDAYPTQLQAWLYIGIPLLIALSASPWFTYERRASWRAATAGIICIALAVTLSMRESLHVVHWALFTNFNTVVVGLTGLYFLRFELNEMFGEVAEHNRLFDCGFHSLSPRSQKVLYYVIFCPFSVVYQFAVLLVGGDTAKYFDSFFNCVQLPTFSSVLVFAVYELIGDADLTLRLYCGMVLNMLLWILGLQYLEVHGTAGYLIPMMRGLLRDVFRFLAFYWPFQCAYACGYFLLFQDTDEETYNTLWRAFVTTFLVMLGQIELDPFENLPDTSSYVLGYTLLLTHATIVMVMLLNVLIAIMTKTVDGGLELAKLEALVSFAECVLRSEKTAGLTPIAADGPGDHTALLSATGDIGFISDDLGSPSSSERLDQIEQTLAEVVALLKDMKRRPSVY</sequence>
<comment type="subcellular location">
    <subcellularLocation>
        <location evidence="1">Membrane</location>
        <topology evidence="1">Multi-pass membrane protein</topology>
    </subcellularLocation>
</comment>
<dbReference type="InterPro" id="IPR005821">
    <property type="entry name" value="Ion_trans_dom"/>
</dbReference>
<evidence type="ECO:0000256" key="6">
    <source>
        <dbReference type="SAM" id="Phobius"/>
    </source>
</evidence>
<keyword evidence="9" id="KW-1185">Reference proteome</keyword>
<accession>T0R813</accession>
<feature type="transmembrane region" description="Helical" evidence="6">
    <location>
        <begin position="136"/>
        <end position="155"/>
    </location>
</feature>
<dbReference type="GO" id="GO:0005216">
    <property type="term" value="F:monoatomic ion channel activity"/>
    <property type="evidence" value="ECO:0007669"/>
    <property type="project" value="InterPro"/>
</dbReference>
<dbReference type="AlphaFoldDB" id="T0R813"/>
<feature type="transmembrane region" description="Helical" evidence="6">
    <location>
        <begin position="186"/>
        <end position="208"/>
    </location>
</feature>
<feature type="transmembrane region" description="Helical" evidence="6">
    <location>
        <begin position="162"/>
        <end position="180"/>
    </location>
</feature>
<evidence type="ECO:0000256" key="5">
    <source>
        <dbReference type="ARBA" id="ARBA00023136"/>
    </source>
</evidence>
<reference evidence="8 9" key="1">
    <citation type="submission" date="2012-04" db="EMBL/GenBank/DDBJ databases">
        <title>The Genome Sequence of Saprolegnia declina VS20.</title>
        <authorList>
            <consortium name="The Broad Institute Genome Sequencing Platform"/>
            <person name="Russ C."/>
            <person name="Nusbaum C."/>
            <person name="Tyler B."/>
            <person name="van West P."/>
            <person name="Dieguez-Uribeondo J."/>
            <person name="de Bruijn I."/>
            <person name="Tripathy S."/>
            <person name="Jiang R."/>
            <person name="Young S.K."/>
            <person name="Zeng Q."/>
            <person name="Gargeya S."/>
            <person name="Fitzgerald M."/>
            <person name="Haas B."/>
            <person name="Abouelleil A."/>
            <person name="Alvarado L."/>
            <person name="Arachchi H.M."/>
            <person name="Berlin A."/>
            <person name="Chapman S.B."/>
            <person name="Goldberg J."/>
            <person name="Griggs A."/>
            <person name="Gujja S."/>
            <person name="Hansen M."/>
            <person name="Howarth C."/>
            <person name="Imamovic A."/>
            <person name="Larimer J."/>
            <person name="McCowen C."/>
            <person name="Montmayeur A."/>
            <person name="Murphy C."/>
            <person name="Neiman D."/>
            <person name="Pearson M."/>
            <person name="Priest M."/>
            <person name="Roberts A."/>
            <person name="Saif S."/>
            <person name="Shea T."/>
            <person name="Sisk P."/>
            <person name="Sykes S."/>
            <person name="Wortman J."/>
            <person name="Nusbaum C."/>
            <person name="Birren B."/>
        </authorList>
    </citation>
    <scope>NUCLEOTIDE SEQUENCE [LARGE SCALE GENOMIC DNA]</scope>
    <source>
        <strain evidence="8 9">VS20</strain>
    </source>
</reference>
<dbReference type="Proteomes" id="UP000030762">
    <property type="component" value="Unassembled WGS sequence"/>
</dbReference>
<evidence type="ECO:0000313" key="9">
    <source>
        <dbReference type="Proteomes" id="UP000030762"/>
    </source>
</evidence>
<gene>
    <name evidence="8" type="ORF">SDRG_00339</name>
</gene>
<feature type="transmembrane region" description="Helical" evidence="6">
    <location>
        <begin position="339"/>
        <end position="360"/>
    </location>
</feature>
<evidence type="ECO:0000256" key="4">
    <source>
        <dbReference type="ARBA" id="ARBA00022989"/>
    </source>
</evidence>
<evidence type="ECO:0000256" key="1">
    <source>
        <dbReference type="ARBA" id="ARBA00004141"/>
    </source>
</evidence>
<keyword evidence="5 6" id="KW-0472">Membrane</keyword>
<dbReference type="Pfam" id="PF00520">
    <property type="entry name" value="Ion_trans"/>
    <property type="match status" value="1"/>
</dbReference>
<evidence type="ECO:0000256" key="2">
    <source>
        <dbReference type="ARBA" id="ARBA00022692"/>
    </source>
</evidence>
<dbReference type="EMBL" id="JH767132">
    <property type="protein sequence ID" value="EQC42610.1"/>
    <property type="molecule type" value="Genomic_DNA"/>
</dbReference>
<dbReference type="RefSeq" id="XP_008604033.1">
    <property type="nucleotide sequence ID" value="XM_008605811.1"/>
</dbReference>
<proteinExistence type="predicted"/>
<feature type="transmembrane region" description="Helical" evidence="6">
    <location>
        <begin position="401"/>
        <end position="426"/>
    </location>
</feature>
<feature type="domain" description="Ion transport" evidence="7">
    <location>
        <begin position="241"/>
        <end position="431"/>
    </location>
</feature>
<dbReference type="STRING" id="1156394.T0R813"/>
<dbReference type="PANTHER" id="PTHR10582:SF2">
    <property type="entry name" value="INACTIVE"/>
    <property type="match status" value="1"/>
</dbReference>
<dbReference type="GO" id="GO:0005886">
    <property type="term" value="C:plasma membrane"/>
    <property type="evidence" value="ECO:0007669"/>
    <property type="project" value="TreeGrafter"/>
</dbReference>
<dbReference type="GeneID" id="19941066"/>
<feature type="transmembrane region" description="Helical" evidence="6">
    <location>
        <begin position="301"/>
        <end position="319"/>
    </location>
</feature>
<dbReference type="GO" id="GO:0098703">
    <property type="term" value="P:calcium ion import across plasma membrane"/>
    <property type="evidence" value="ECO:0007669"/>
    <property type="project" value="TreeGrafter"/>
</dbReference>
<evidence type="ECO:0000256" key="3">
    <source>
        <dbReference type="ARBA" id="ARBA00022737"/>
    </source>
</evidence>
<dbReference type="VEuPathDB" id="FungiDB:SDRG_00339"/>
<organism evidence="8 9">
    <name type="scientific">Saprolegnia diclina (strain VS20)</name>
    <dbReference type="NCBI Taxonomy" id="1156394"/>
    <lineage>
        <taxon>Eukaryota</taxon>
        <taxon>Sar</taxon>
        <taxon>Stramenopiles</taxon>
        <taxon>Oomycota</taxon>
        <taxon>Saprolegniomycetes</taxon>
        <taxon>Saprolegniales</taxon>
        <taxon>Saprolegniaceae</taxon>
        <taxon>Saprolegnia</taxon>
    </lineage>
</organism>
<dbReference type="OMA" id="ATIVMVM"/>
<dbReference type="InterPro" id="IPR024862">
    <property type="entry name" value="TRPV"/>
</dbReference>
<keyword evidence="3" id="KW-0677">Repeat</keyword>
<protein>
    <recommendedName>
        <fullName evidence="7">Ion transport domain-containing protein</fullName>
    </recommendedName>
</protein>
<dbReference type="InParanoid" id="T0R813"/>
<name>T0R813_SAPDV</name>
<dbReference type="PANTHER" id="PTHR10582">
    <property type="entry name" value="TRANSIENT RECEPTOR POTENTIAL ION CHANNEL PROTEIN"/>
    <property type="match status" value="1"/>
</dbReference>
<dbReference type="OrthoDB" id="533508at2759"/>
<keyword evidence="4 6" id="KW-1133">Transmembrane helix</keyword>
<keyword evidence="2 6" id="KW-0812">Transmembrane</keyword>
<feature type="transmembrane region" description="Helical" evidence="6">
    <location>
        <begin position="372"/>
        <end position="389"/>
    </location>
</feature>